<gene>
    <name evidence="2" type="ORF">H0I39_02435</name>
</gene>
<dbReference type="RefSeq" id="WP_180549450.1">
    <property type="nucleotide sequence ID" value="NZ_JACCKX010000001.1"/>
</dbReference>
<feature type="compositionally biased region" description="Pro residues" evidence="1">
    <location>
        <begin position="54"/>
        <end position="68"/>
    </location>
</feature>
<organism evidence="2 3">
    <name type="scientific">Ottowia beijingensis</name>
    <dbReference type="NCBI Taxonomy" id="1207057"/>
    <lineage>
        <taxon>Bacteria</taxon>
        <taxon>Pseudomonadati</taxon>
        <taxon>Pseudomonadota</taxon>
        <taxon>Betaproteobacteria</taxon>
        <taxon>Burkholderiales</taxon>
        <taxon>Comamonadaceae</taxon>
        <taxon>Ottowia</taxon>
    </lineage>
</organism>
<sequence length="111" mass="11527">MADGGWRGWWLALAAALALHLAALWLVQPARYGVSAAAQPMTWRVQVHTRTQPVTPPPAIPAAPPATPQPAKRPVTPRPTRATARAPAPAPAVEEIIPTPASGGTAARGAR</sequence>
<dbReference type="Proteomes" id="UP000589716">
    <property type="component" value="Unassembled WGS sequence"/>
</dbReference>
<proteinExistence type="predicted"/>
<keyword evidence="3" id="KW-1185">Reference proteome</keyword>
<comment type="caution">
    <text evidence="2">The sequence shown here is derived from an EMBL/GenBank/DDBJ whole genome shotgun (WGS) entry which is preliminary data.</text>
</comment>
<dbReference type="EMBL" id="JACCKX010000001">
    <property type="protein sequence ID" value="NZA00920.1"/>
    <property type="molecule type" value="Genomic_DNA"/>
</dbReference>
<name>A0A853IVD5_9BURK</name>
<evidence type="ECO:0000313" key="2">
    <source>
        <dbReference type="EMBL" id="NZA00920.1"/>
    </source>
</evidence>
<feature type="compositionally biased region" description="Low complexity" evidence="1">
    <location>
        <begin position="69"/>
        <end position="101"/>
    </location>
</feature>
<dbReference type="AlphaFoldDB" id="A0A853IVD5"/>
<protein>
    <submittedName>
        <fullName evidence="2">Uncharacterized protein</fullName>
    </submittedName>
</protein>
<evidence type="ECO:0000313" key="3">
    <source>
        <dbReference type="Proteomes" id="UP000589716"/>
    </source>
</evidence>
<feature type="region of interest" description="Disordered" evidence="1">
    <location>
        <begin position="49"/>
        <end position="111"/>
    </location>
</feature>
<evidence type="ECO:0000256" key="1">
    <source>
        <dbReference type="SAM" id="MobiDB-lite"/>
    </source>
</evidence>
<accession>A0A853IVD5</accession>
<reference evidence="2 3" key="1">
    <citation type="submission" date="2020-07" db="EMBL/GenBank/DDBJ databases">
        <authorList>
            <person name="Maaloum M."/>
        </authorList>
    </citation>
    <scope>NUCLEOTIDE SEQUENCE [LARGE SCALE GENOMIC DNA]</scope>
    <source>
        <strain evidence="2 3">GCS-AN-3</strain>
    </source>
</reference>